<protein>
    <submittedName>
        <fullName evidence="4">Acyl transferase domain-containing protein</fullName>
    </submittedName>
</protein>
<reference evidence="4 5" key="1">
    <citation type="submission" date="2021-03" db="EMBL/GenBank/DDBJ databases">
        <title>Sequencing the genomes of 1000 actinobacteria strains.</title>
        <authorList>
            <person name="Klenk H.-P."/>
        </authorList>
    </citation>
    <scope>NUCLEOTIDE SEQUENCE [LARGE SCALE GENOMIC DNA]</scope>
    <source>
        <strain evidence="4 5">DSM 45510</strain>
    </source>
</reference>
<organism evidence="4 5">
    <name type="scientific">Amycolatopsis magusensis</name>
    <dbReference type="NCBI Taxonomy" id="882444"/>
    <lineage>
        <taxon>Bacteria</taxon>
        <taxon>Bacillati</taxon>
        <taxon>Actinomycetota</taxon>
        <taxon>Actinomycetes</taxon>
        <taxon>Pseudonocardiales</taxon>
        <taxon>Pseudonocardiaceae</taxon>
        <taxon>Amycolatopsis</taxon>
    </lineage>
</organism>
<evidence type="ECO:0000259" key="3">
    <source>
        <dbReference type="SMART" id="SM00827"/>
    </source>
</evidence>
<dbReference type="Pfam" id="PF00698">
    <property type="entry name" value="Acyl_transf_1"/>
    <property type="match status" value="1"/>
</dbReference>
<dbReference type="InterPro" id="IPR014043">
    <property type="entry name" value="Acyl_transferase_dom"/>
</dbReference>
<sequence length="432" mass="47164">MNPSAHLVPLAAPTAAGLHELFRSRLAFLRADTAADLPVSEPPGRGDHRAAFVAGSRAELIEQLEEALSSTPEKITEPGKIAFVFAGQGAQWHGMGRELLETEPVFRDALEECDRAMREHVDFSVLEQVRASEDESRLGEIDVLQPTVVSLQIAFAALWRHWGIRPAAVTGHSMGEIAAAHVAGALSLADAAMVACRRSALLRRISGKGALAITELGEAEARELIEGTEGRVSIAGCNSPRSTILAGDAASLDRLVTVLAERDVYCKLIQNTVASHSHYVDELREDLDRALAGLRPRVAELPIYSTATLEVLRGPEIGAGYWMRNLREPVRFADAIGKLRADGHEVFLEISPHPVLLTPARQCLEGQRAHTLQSGRRGAERESVLGSLAELFELGFDPEWSRVLETRAPRPRLAKRLTPYQDALYDAVFARR</sequence>
<keyword evidence="2" id="KW-0597">Phosphoprotein</keyword>
<dbReference type="SMART" id="SM00827">
    <property type="entry name" value="PKS_AT"/>
    <property type="match status" value="1"/>
</dbReference>
<dbReference type="Gene3D" id="3.30.70.3290">
    <property type="match status" value="1"/>
</dbReference>
<dbReference type="Proteomes" id="UP000741013">
    <property type="component" value="Unassembled WGS sequence"/>
</dbReference>
<dbReference type="Gene3D" id="3.40.366.10">
    <property type="entry name" value="Malonyl-Coenzyme A Acyl Carrier Protein, domain 2"/>
    <property type="match status" value="1"/>
</dbReference>
<dbReference type="InterPro" id="IPR001227">
    <property type="entry name" value="Ac_transferase_dom_sf"/>
</dbReference>
<dbReference type="PANTHER" id="PTHR43775:SF37">
    <property type="entry name" value="SI:DKEY-61P9.11"/>
    <property type="match status" value="1"/>
</dbReference>
<dbReference type="SUPFAM" id="SSF55048">
    <property type="entry name" value="Probable ACP-binding domain of malonyl-CoA ACP transacylase"/>
    <property type="match status" value="1"/>
</dbReference>
<dbReference type="PANTHER" id="PTHR43775">
    <property type="entry name" value="FATTY ACID SYNTHASE"/>
    <property type="match status" value="1"/>
</dbReference>
<evidence type="ECO:0000256" key="2">
    <source>
        <dbReference type="ARBA" id="ARBA00022553"/>
    </source>
</evidence>
<proteinExistence type="predicted"/>
<dbReference type="InterPro" id="IPR016035">
    <property type="entry name" value="Acyl_Trfase/lysoPLipase"/>
</dbReference>
<gene>
    <name evidence="4" type="ORF">JOM49_001963</name>
</gene>
<comment type="caution">
    <text evidence="4">The sequence shown here is derived from an EMBL/GenBank/DDBJ whole genome shotgun (WGS) entry which is preliminary data.</text>
</comment>
<dbReference type="InterPro" id="IPR016036">
    <property type="entry name" value="Malonyl_transacylase_ACP-bd"/>
</dbReference>
<dbReference type="GO" id="GO:0016740">
    <property type="term" value="F:transferase activity"/>
    <property type="evidence" value="ECO:0007669"/>
    <property type="project" value="UniProtKB-KW"/>
</dbReference>
<accession>A0ABS4PLX6</accession>
<evidence type="ECO:0000313" key="5">
    <source>
        <dbReference type="Proteomes" id="UP000741013"/>
    </source>
</evidence>
<dbReference type="EMBL" id="JAGGMS010000001">
    <property type="protein sequence ID" value="MBP2180437.1"/>
    <property type="molecule type" value="Genomic_DNA"/>
</dbReference>
<name>A0ABS4PLX6_9PSEU</name>
<keyword evidence="4" id="KW-0808">Transferase</keyword>
<keyword evidence="5" id="KW-1185">Reference proteome</keyword>
<evidence type="ECO:0000256" key="1">
    <source>
        <dbReference type="ARBA" id="ARBA00022450"/>
    </source>
</evidence>
<feature type="domain" description="Malonyl-CoA:ACP transacylase (MAT)" evidence="3">
    <location>
        <begin position="84"/>
        <end position="379"/>
    </location>
</feature>
<dbReference type="SUPFAM" id="SSF52151">
    <property type="entry name" value="FabD/lysophospholipase-like"/>
    <property type="match status" value="1"/>
</dbReference>
<dbReference type="RefSeq" id="WP_209664008.1">
    <property type="nucleotide sequence ID" value="NZ_JAGGMS010000001.1"/>
</dbReference>
<evidence type="ECO:0000313" key="4">
    <source>
        <dbReference type="EMBL" id="MBP2180437.1"/>
    </source>
</evidence>
<dbReference type="InterPro" id="IPR050091">
    <property type="entry name" value="PKS_NRPS_Biosynth_Enz"/>
</dbReference>
<keyword evidence="1" id="KW-0596">Phosphopantetheine</keyword>